<organism evidence="1 2">
    <name type="scientific">Euphydryas editha</name>
    <name type="common">Edith's checkerspot</name>
    <dbReference type="NCBI Taxonomy" id="104508"/>
    <lineage>
        <taxon>Eukaryota</taxon>
        <taxon>Metazoa</taxon>
        <taxon>Ecdysozoa</taxon>
        <taxon>Arthropoda</taxon>
        <taxon>Hexapoda</taxon>
        <taxon>Insecta</taxon>
        <taxon>Pterygota</taxon>
        <taxon>Neoptera</taxon>
        <taxon>Endopterygota</taxon>
        <taxon>Lepidoptera</taxon>
        <taxon>Glossata</taxon>
        <taxon>Ditrysia</taxon>
        <taxon>Papilionoidea</taxon>
        <taxon>Nymphalidae</taxon>
        <taxon>Nymphalinae</taxon>
        <taxon>Euphydryas</taxon>
    </lineage>
</organism>
<name>A0AAU9V810_EUPED</name>
<dbReference type="AlphaFoldDB" id="A0AAU9V810"/>
<accession>A0AAU9V810</accession>
<keyword evidence="2" id="KW-1185">Reference proteome</keyword>
<protein>
    <submittedName>
        <fullName evidence="1">Uncharacterized protein</fullName>
    </submittedName>
</protein>
<dbReference type="Proteomes" id="UP001153954">
    <property type="component" value="Unassembled WGS sequence"/>
</dbReference>
<reference evidence="1" key="1">
    <citation type="submission" date="2022-03" db="EMBL/GenBank/DDBJ databases">
        <authorList>
            <person name="Tunstrom K."/>
        </authorList>
    </citation>
    <scope>NUCLEOTIDE SEQUENCE</scope>
</reference>
<evidence type="ECO:0000313" key="1">
    <source>
        <dbReference type="EMBL" id="CAH2105275.1"/>
    </source>
</evidence>
<sequence>MEDICKNLNWTGRGINVNGEYFSHLRFPDDIVILVETLEKLGWMLSDLIKSFRLVALARNLEKTKVMFNKQIL</sequence>
<proteinExistence type="predicted"/>
<evidence type="ECO:0000313" key="2">
    <source>
        <dbReference type="Proteomes" id="UP001153954"/>
    </source>
</evidence>
<comment type="caution">
    <text evidence="1">The sequence shown here is derived from an EMBL/GenBank/DDBJ whole genome shotgun (WGS) entry which is preliminary data.</text>
</comment>
<gene>
    <name evidence="1" type="ORF">EEDITHA_LOCUS19557</name>
</gene>
<dbReference type="EMBL" id="CAKOGL010000028">
    <property type="protein sequence ID" value="CAH2105275.1"/>
    <property type="molecule type" value="Genomic_DNA"/>
</dbReference>